<accession>A0A1E4RDG3</accession>
<gene>
    <name evidence="1" type="ORF">HYPBUDRAFT_154022</name>
</gene>
<keyword evidence="2" id="KW-1185">Reference proteome</keyword>
<dbReference type="RefSeq" id="XP_020074222.1">
    <property type="nucleotide sequence ID" value="XM_020221857.1"/>
</dbReference>
<reference evidence="2" key="1">
    <citation type="submission" date="2016-05" db="EMBL/GenBank/DDBJ databases">
        <title>Comparative genomics of biotechnologically important yeasts.</title>
        <authorList>
            <consortium name="DOE Joint Genome Institute"/>
            <person name="Riley R."/>
            <person name="Haridas S."/>
            <person name="Wolfe K.H."/>
            <person name="Lopes M.R."/>
            <person name="Hittinger C.T."/>
            <person name="Goker M."/>
            <person name="Salamov A."/>
            <person name="Wisecaver J."/>
            <person name="Long T.M."/>
            <person name="Aerts A.L."/>
            <person name="Barry K."/>
            <person name="Choi C."/>
            <person name="Clum A."/>
            <person name="Coughlan A.Y."/>
            <person name="Deshpande S."/>
            <person name="Douglass A.P."/>
            <person name="Hanson S.J."/>
            <person name="Klenk H.-P."/>
            <person name="Labutti K."/>
            <person name="Lapidus A."/>
            <person name="Lindquist E."/>
            <person name="Lipzen A."/>
            <person name="Meier-Kolthoff J.P."/>
            <person name="Ohm R.A."/>
            <person name="Otillar R.P."/>
            <person name="Pangilinan J."/>
            <person name="Peng Y."/>
            <person name="Rokas A."/>
            <person name="Rosa C.A."/>
            <person name="Scheuner C."/>
            <person name="Sibirny A.A."/>
            <person name="Slot J.C."/>
            <person name="Stielow J.B."/>
            <person name="Sun H."/>
            <person name="Kurtzman C.P."/>
            <person name="Blackwell M."/>
            <person name="Grigoriev I.V."/>
            <person name="Jeffries T.W."/>
        </authorList>
    </citation>
    <scope>NUCLEOTIDE SEQUENCE [LARGE SCALE GENOMIC DNA]</scope>
    <source>
        <strain evidence="2">NRRL Y-1933</strain>
    </source>
</reference>
<name>A0A1E4RDG3_9ASCO</name>
<protein>
    <submittedName>
        <fullName evidence="1">Uncharacterized protein</fullName>
    </submittedName>
</protein>
<evidence type="ECO:0000313" key="1">
    <source>
        <dbReference type="EMBL" id="ODV65155.1"/>
    </source>
</evidence>
<dbReference type="EMBL" id="KV454545">
    <property type="protein sequence ID" value="ODV65155.1"/>
    <property type="molecule type" value="Genomic_DNA"/>
</dbReference>
<sequence>MNKRAQGATITILSVGLHFSTHHEVETVPLIKDAFTDMFTDTFTDTFIDTLIH</sequence>
<organism evidence="1 2">
    <name type="scientific">Hyphopichia burtonii NRRL Y-1933</name>
    <dbReference type="NCBI Taxonomy" id="984485"/>
    <lineage>
        <taxon>Eukaryota</taxon>
        <taxon>Fungi</taxon>
        <taxon>Dikarya</taxon>
        <taxon>Ascomycota</taxon>
        <taxon>Saccharomycotina</taxon>
        <taxon>Pichiomycetes</taxon>
        <taxon>Debaryomycetaceae</taxon>
        <taxon>Hyphopichia</taxon>
    </lineage>
</organism>
<proteinExistence type="predicted"/>
<evidence type="ECO:0000313" key="2">
    <source>
        <dbReference type="Proteomes" id="UP000095085"/>
    </source>
</evidence>
<dbReference type="Proteomes" id="UP000095085">
    <property type="component" value="Unassembled WGS sequence"/>
</dbReference>
<dbReference type="GeneID" id="30996406"/>
<dbReference type="AlphaFoldDB" id="A0A1E4RDG3"/>